<accession>A0ABQ3IGH2</accession>
<dbReference type="RefSeq" id="WP_189376547.1">
    <property type="nucleotide sequence ID" value="NZ_BNAH01000002.1"/>
</dbReference>
<dbReference type="InterPro" id="IPR051021">
    <property type="entry name" value="Mito_Ser/Thr_phosphatase"/>
</dbReference>
<evidence type="ECO:0000313" key="3">
    <source>
        <dbReference type="Proteomes" id="UP000626370"/>
    </source>
</evidence>
<dbReference type="SUPFAM" id="SSF53254">
    <property type="entry name" value="Phosphoglycerate mutase-like"/>
    <property type="match status" value="1"/>
</dbReference>
<evidence type="ECO:0000313" key="2">
    <source>
        <dbReference type="EMBL" id="GHE80289.1"/>
    </source>
</evidence>
<dbReference type="EMBL" id="BNAH01000002">
    <property type="protein sequence ID" value="GHE80289.1"/>
    <property type="molecule type" value="Genomic_DNA"/>
</dbReference>
<name>A0ABQ3IGH2_9GAMM</name>
<organism evidence="2 3">
    <name type="scientific">Thalassotalea profundi</name>
    <dbReference type="NCBI Taxonomy" id="2036687"/>
    <lineage>
        <taxon>Bacteria</taxon>
        <taxon>Pseudomonadati</taxon>
        <taxon>Pseudomonadota</taxon>
        <taxon>Gammaproteobacteria</taxon>
        <taxon>Alteromonadales</taxon>
        <taxon>Colwelliaceae</taxon>
        <taxon>Thalassotalea</taxon>
    </lineage>
</organism>
<dbReference type="CDD" id="cd07067">
    <property type="entry name" value="HP_PGM_like"/>
    <property type="match status" value="1"/>
</dbReference>
<dbReference type="InterPro" id="IPR004449">
    <property type="entry name" value="SixA"/>
</dbReference>
<dbReference type="InterPro" id="IPR013078">
    <property type="entry name" value="His_Pase_superF_clade-1"/>
</dbReference>
<gene>
    <name evidence="2" type="primary">sixA</name>
    <name evidence="2" type="ORF">GCM10011501_05190</name>
</gene>
<comment type="caution">
    <text evidence="2">The sequence shown here is derived from an EMBL/GenBank/DDBJ whole genome shotgun (WGS) entry which is preliminary data.</text>
</comment>
<dbReference type="NCBIfam" id="TIGR00249">
    <property type="entry name" value="sixA"/>
    <property type="match status" value="1"/>
</dbReference>
<dbReference type="Pfam" id="PF00300">
    <property type="entry name" value="His_Phos_1"/>
    <property type="match status" value="1"/>
</dbReference>
<protein>
    <submittedName>
        <fullName evidence="2">Phosphohistidine phosphatase</fullName>
    </submittedName>
</protein>
<dbReference type="InterPro" id="IPR029033">
    <property type="entry name" value="His_PPase_superfam"/>
</dbReference>
<sequence length="157" mass="17475">MQLFVMRHGQANPFGKADAERALTKCGFDEVDKIGQWLAIANHKIDKVLVSPYMRAQQTAKQLIKSSGIKVPLNTIDFITPEGNAAQVHDYIDGVFASEEVERVLIVSHMPLVSYLVAELIKEQNAPIFQTAAIAHIEYDPSTMKGRLIQIMSPNEL</sequence>
<evidence type="ECO:0000256" key="1">
    <source>
        <dbReference type="ARBA" id="ARBA00022801"/>
    </source>
</evidence>
<keyword evidence="1" id="KW-0378">Hydrolase</keyword>
<proteinExistence type="predicted"/>
<dbReference type="PANTHER" id="PTHR20935">
    <property type="entry name" value="PHOSPHOGLYCERATE MUTASE-RELATED"/>
    <property type="match status" value="1"/>
</dbReference>
<reference evidence="3" key="1">
    <citation type="journal article" date="2019" name="Int. J. Syst. Evol. Microbiol.">
        <title>The Global Catalogue of Microorganisms (GCM) 10K type strain sequencing project: providing services to taxonomists for standard genome sequencing and annotation.</title>
        <authorList>
            <consortium name="The Broad Institute Genomics Platform"/>
            <consortium name="The Broad Institute Genome Sequencing Center for Infectious Disease"/>
            <person name="Wu L."/>
            <person name="Ma J."/>
        </authorList>
    </citation>
    <scope>NUCLEOTIDE SEQUENCE [LARGE SCALE GENOMIC DNA]</scope>
    <source>
        <strain evidence="3">CGMCC 1.15922</strain>
    </source>
</reference>
<keyword evidence="3" id="KW-1185">Reference proteome</keyword>
<dbReference type="Proteomes" id="UP000626370">
    <property type="component" value="Unassembled WGS sequence"/>
</dbReference>
<dbReference type="Gene3D" id="3.40.50.1240">
    <property type="entry name" value="Phosphoglycerate mutase-like"/>
    <property type="match status" value="1"/>
</dbReference>